<feature type="transmembrane region" description="Helical" evidence="1">
    <location>
        <begin position="68"/>
        <end position="91"/>
    </location>
</feature>
<organism evidence="2 3">
    <name type="scientific">Acetivibrio mesophilus</name>
    <dbReference type="NCBI Taxonomy" id="2487273"/>
    <lineage>
        <taxon>Bacteria</taxon>
        <taxon>Bacillati</taxon>
        <taxon>Bacillota</taxon>
        <taxon>Clostridia</taxon>
        <taxon>Eubacteriales</taxon>
        <taxon>Oscillospiraceae</taxon>
        <taxon>Acetivibrio</taxon>
    </lineage>
</organism>
<protein>
    <submittedName>
        <fullName evidence="2">Uncharacterized protein</fullName>
    </submittedName>
</protein>
<sequence>MSKFEILMDEPKKGKIRIKQGLADRVNYTFGFIILVIISIAFLVFGFIQLFVDGTNGIEEIIHISSKQILYTVFLTIIYSHFITILFLELYNSKDSLKKVIYGGEIYEFNREKNVLLINNREEFSLDDIKRIHLRTFHLSSENDLYRLYIKTSNGGKKFICQYENYEDIHALAMFISRYLTIPITIK</sequence>
<evidence type="ECO:0000313" key="2">
    <source>
        <dbReference type="EMBL" id="RXE58796.1"/>
    </source>
</evidence>
<keyword evidence="1" id="KW-0472">Membrane</keyword>
<dbReference type="EMBL" id="RLII01000012">
    <property type="protein sequence ID" value="RXE58796.1"/>
    <property type="molecule type" value="Genomic_DNA"/>
</dbReference>
<dbReference type="Proteomes" id="UP000289166">
    <property type="component" value="Unassembled WGS sequence"/>
</dbReference>
<keyword evidence="1" id="KW-1133">Transmembrane helix</keyword>
<feature type="transmembrane region" description="Helical" evidence="1">
    <location>
        <begin position="26"/>
        <end position="48"/>
    </location>
</feature>
<name>A0A4Q0I3I3_9FIRM</name>
<proteinExistence type="predicted"/>
<reference evidence="3" key="1">
    <citation type="submission" date="2018-11" db="EMBL/GenBank/DDBJ databases">
        <title>Genome sequencing of a novel mesophilic and cellulolytic organism within the genus Hungateiclostridium.</title>
        <authorList>
            <person name="Rettenmaier R."/>
            <person name="Liebl W."/>
            <person name="Zverlov V."/>
        </authorList>
    </citation>
    <scope>NUCLEOTIDE SEQUENCE [LARGE SCALE GENOMIC DNA]</scope>
    <source>
        <strain evidence="3">N2K1</strain>
    </source>
</reference>
<dbReference type="RefSeq" id="WP_069195604.1">
    <property type="nucleotide sequence ID" value="NZ_RLII01000012.1"/>
</dbReference>
<gene>
    <name evidence="2" type="ORF">EFD62_10040</name>
</gene>
<accession>A0A4Q0I3I3</accession>
<dbReference type="AlphaFoldDB" id="A0A4Q0I3I3"/>
<comment type="caution">
    <text evidence="2">The sequence shown here is derived from an EMBL/GenBank/DDBJ whole genome shotgun (WGS) entry which is preliminary data.</text>
</comment>
<keyword evidence="3" id="KW-1185">Reference proteome</keyword>
<evidence type="ECO:0000313" key="3">
    <source>
        <dbReference type="Proteomes" id="UP000289166"/>
    </source>
</evidence>
<keyword evidence="1" id="KW-0812">Transmembrane</keyword>
<evidence type="ECO:0000256" key="1">
    <source>
        <dbReference type="SAM" id="Phobius"/>
    </source>
</evidence>